<dbReference type="InParanoid" id="A0A078B703"/>
<evidence type="ECO:0000256" key="2">
    <source>
        <dbReference type="SAM" id="SignalP"/>
    </source>
</evidence>
<evidence type="ECO:0000313" key="3">
    <source>
        <dbReference type="EMBL" id="CDW89971.1"/>
    </source>
</evidence>
<keyword evidence="1" id="KW-0472">Membrane</keyword>
<feature type="signal peptide" evidence="2">
    <location>
        <begin position="1"/>
        <end position="24"/>
    </location>
</feature>
<evidence type="ECO:0000313" key="4">
    <source>
        <dbReference type="Proteomes" id="UP000039865"/>
    </source>
</evidence>
<gene>
    <name evidence="3" type="primary">Contig3812.g4078</name>
    <name evidence="3" type="ORF">STYLEM_19111</name>
</gene>
<dbReference type="EMBL" id="CCKQ01018032">
    <property type="protein sequence ID" value="CDW89971.1"/>
    <property type="molecule type" value="Genomic_DNA"/>
</dbReference>
<dbReference type="Proteomes" id="UP000039865">
    <property type="component" value="Unassembled WGS sequence"/>
</dbReference>
<accession>A0A078B703</accession>
<keyword evidence="1" id="KW-1133">Transmembrane helix</keyword>
<name>A0A078B703_STYLE</name>
<proteinExistence type="predicted"/>
<protein>
    <recommendedName>
        <fullName evidence="5">YHYH domain containing protein</fullName>
    </recommendedName>
</protein>
<evidence type="ECO:0008006" key="5">
    <source>
        <dbReference type="Google" id="ProtNLM"/>
    </source>
</evidence>
<keyword evidence="1" id="KW-0812">Transmembrane</keyword>
<organism evidence="3 4">
    <name type="scientific">Stylonychia lemnae</name>
    <name type="common">Ciliate</name>
    <dbReference type="NCBI Taxonomy" id="5949"/>
    <lineage>
        <taxon>Eukaryota</taxon>
        <taxon>Sar</taxon>
        <taxon>Alveolata</taxon>
        <taxon>Ciliophora</taxon>
        <taxon>Intramacronucleata</taxon>
        <taxon>Spirotrichea</taxon>
        <taxon>Stichotrichia</taxon>
        <taxon>Sporadotrichida</taxon>
        <taxon>Oxytrichidae</taxon>
        <taxon>Stylonychinae</taxon>
        <taxon>Stylonychia</taxon>
    </lineage>
</organism>
<feature type="transmembrane region" description="Helical" evidence="1">
    <location>
        <begin position="414"/>
        <end position="434"/>
    </location>
</feature>
<sequence length="436" mass="50280">MTNIHMLFTIPILVLLFNVKYVSAQILWDSYQNCVQFERLLDCTDCRDAKDWGGVQLPYDDIPLDDYFQDYELVVCKGPGMCPDGTVKNVCTWQRYLFFNCFEGSPVTYRWETNSMPNHCYFSKTEPPLGSETKFEAYSVSGAFNVQVNNMFAYNLVDPVFYHTKLETQDDYDKQLCKSKWAETTLIDMKTQYEEKVYYSFEYPIAFSDYSWDSSETTMLQLKSSDQVVGMAINGVLIFSANSINGYDALFPSQLINPITSQSNRITPDFCLGTAESYKTYRYYMFSPCIYDSIAKTYASSCTNDRYPLCSQDVRNHSIYYVKSEQKNINPIGIAKDGRMIYGPYNSYGQLWQACDVDICNGRYFSKGYNYGYVATMFHPYFISCWGPGNKVTFEAKCSTNARKKCTLYTSEAVLHYSFWSITLGLSILALLQFTY</sequence>
<evidence type="ECO:0000256" key="1">
    <source>
        <dbReference type="SAM" id="Phobius"/>
    </source>
</evidence>
<dbReference type="AlphaFoldDB" id="A0A078B703"/>
<reference evidence="3 4" key="1">
    <citation type="submission" date="2014-06" db="EMBL/GenBank/DDBJ databases">
        <authorList>
            <person name="Swart Estienne"/>
        </authorList>
    </citation>
    <scope>NUCLEOTIDE SEQUENCE [LARGE SCALE GENOMIC DNA]</scope>
    <source>
        <strain evidence="3 4">130c</strain>
    </source>
</reference>
<keyword evidence="2" id="KW-0732">Signal</keyword>
<feature type="chain" id="PRO_5001729944" description="YHYH domain containing protein" evidence="2">
    <location>
        <begin position="25"/>
        <end position="436"/>
    </location>
</feature>
<keyword evidence="4" id="KW-1185">Reference proteome</keyword>